<dbReference type="GO" id="GO:0016887">
    <property type="term" value="F:ATP hydrolysis activity"/>
    <property type="evidence" value="ECO:0007669"/>
    <property type="project" value="InterPro"/>
</dbReference>
<dbReference type="RefSeq" id="WP_181515777.1">
    <property type="nucleotide sequence ID" value="NZ_JABFUB010000018.1"/>
</dbReference>
<evidence type="ECO:0000259" key="9">
    <source>
        <dbReference type="PROSITE" id="PS50929"/>
    </source>
</evidence>
<reference evidence="10 12" key="2">
    <citation type="submission" date="2020-07" db="EMBL/GenBank/DDBJ databases">
        <title>Identification of Halomonas strains.</title>
        <authorList>
            <person name="Xiao Z."/>
            <person name="Shen J."/>
        </authorList>
    </citation>
    <scope>NUCLEOTIDE SEQUENCE [LARGE SCALE GENOMIC DNA]</scope>
    <source>
        <strain evidence="10 12">DSM 17331</strain>
    </source>
</reference>
<dbReference type="CDD" id="cd03228">
    <property type="entry name" value="ABCC_MRP_Like"/>
    <property type="match status" value="1"/>
</dbReference>
<evidence type="ECO:0000313" key="12">
    <source>
        <dbReference type="Proteomes" id="UP000518091"/>
    </source>
</evidence>
<evidence type="ECO:0000256" key="4">
    <source>
        <dbReference type="ARBA" id="ARBA00022840"/>
    </source>
</evidence>
<keyword evidence="13" id="KW-1185">Reference proteome</keyword>
<dbReference type="InterPro" id="IPR039421">
    <property type="entry name" value="Type_1_exporter"/>
</dbReference>
<dbReference type="PANTHER" id="PTHR24221:SF503">
    <property type="entry name" value="MITOCHONDRIAL POTASSIUM CHANNEL ATP-BINDING SUBUNIT"/>
    <property type="match status" value="1"/>
</dbReference>
<comment type="subcellular location">
    <subcellularLocation>
        <location evidence="1">Cell membrane</location>
        <topology evidence="1">Multi-pass membrane protein</topology>
    </subcellularLocation>
</comment>
<dbReference type="Proteomes" id="UP000814353">
    <property type="component" value="Unassembled WGS sequence"/>
</dbReference>
<keyword evidence="5 7" id="KW-1133">Transmembrane helix</keyword>
<feature type="transmembrane region" description="Helical" evidence="7">
    <location>
        <begin position="151"/>
        <end position="171"/>
    </location>
</feature>
<dbReference type="PROSITE" id="PS50893">
    <property type="entry name" value="ABC_TRANSPORTER_2"/>
    <property type="match status" value="1"/>
</dbReference>
<feature type="domain" description="ABC transporter" evidence="8">
    <location>
        <begin position="354"/>
        <end position="572"/>
    </location>
</feature>
<dbReference type="InterPro" id="IPR011527">
    <property type="entry name" value="ABC1_TM_dom"/>
</dbReference>
<keyword evidence="4 10" id="KW-0067">ATP-binding</keyword>
<dbReference type="GO" id="GO:0005524">
    <property type="term" value="F:ATP binding"/>
    <property type="evidence" value="ECO:0007669"/>
    <property type="project" value="UniProtKB-KW"/>
</dbReference>
<dbReference type="EMBL" id="JACEFT010000022">
    <property type="protein sequence ID" value="MBA2780313.1"/>
    <property type="molecule type" value="Genomic_DNA"/>
</dbReference>
<dbReference type="InterPro" id="IPR027417">
    <property type="entry name" value="P-loop_NTPase"/>
</dbReference>
<dbReference type="GO" id="GO:0005886">
    <property type="term" value="C:plasma membrane"/>
    <property type="evidence" value="ECO:0007669"/>
    <property type="project" value="UniProtKB-SubCell"/>
</dbReference>
<dbReference type="SMART" id="SM00382">
    <property type="entry name" value="AAA"/>
    <property type="match status" value="1"/>
</dbReference>
<gene>
    <name evidence="10" type="ORF">H1D44_15595</name>
    <name evidence="11" type="ORF">HOP48_16980</name>
</gene>
<evidence type="ECO:0000313" key="11">
    <source>
        <dbReference type="EMBL" id="MCG6663229.1"/>
    </source>
</evidence>
<dbReference type="Gene3D" id="1.20.1560.10">
    <property type="entry name" value="ABC transporter type 1, transmembrane domain"/>
    <property type="match status" value="1"/>
</dbReference>
<evidence type="ECO:0000256" key="1">
    <source>
        <dbReference type="ARBA" id="ARBA00004651"/>
    </source>
</evidence>
<proteinExistence type="predicted"/>
<dbReference type="GO" id="GO:0140359">
    <property type="term" value="F:ABC-type transporter activity"/>
    <property type="evidence" value="ECO:0007669"/>
    <property type="project" value="InterPro"/>
</dbReference>
<feature type="transmembrane region" description="Helical" evidence="7">
    <location>
        <begin position="295"/>
        <end position="317"/>
    </location>
</feature>
<dbReference type="PANTHER" id="PTHR24221">
    <property type="entry name" value="ATP-BINDING CASSETTE SUB-FAMILY B"/>
    <property type="match status" value="1"/>
</dbReference>
<evidence type="ECO:0000256" key="6">
    <source>
        <dbReference type="ARBA" id="ARBA00023136"/>
    </source>
</evidence>
<keyword evidence="2 7" id="KW-0812">Transmembrane</keyword>
<dbReference type="AlphaFoldDB" id="A0A7V9W3C7"/>
<dbReference type="PROSITE" id="PS50929">
    <property type="entry name" value="ABC_TM1F"/>
    <property type="match status" value="1"/>
</dbReference>
<dbReference type="SUPFAM" id="SSF90123">
    <property type="entry name" value="ABC transporter transmembrane region"/>
    <property type="match status" value="1"/>
</dbReference>
<evidence type="ECO:0000256" key="7">
    <source>
        <dbReference type="SAM" id="Phobius"/>
    </source>
</evidence>
<reference evidence="11 13" key="1">
    <citation type="submission" date="2020-05" db="EMBL/GenBank/DDBJ databases">
        <title>Comparative genomic analysis of denitrifying bacteria from Halomonas genus.</title>
        <authorList>
            <person name="Wang L."/>
            <person name="Shao Z."/>
        </authorList>
    </citation>
    <scope>NUCLEOTIDE SEQUENCE [LARGE SCALE GENOMIC DNA]</scope>
    <source>
        <strain evidence="11 13">DSM 17331</strain>
    </source>
</reference>
<feature type="transmembrane region" description="Helical" evidence="7">
    <location>
        <begin position="67"/>
        <end position="87"/>
    </location>
</feature>
<keyword evidence="6 7" id="KW-0472">Membrane</keyword>
<feature type="transmembrane region" description="Helical" evidence="7">
    <location>
        <begin position="177"/>
        <end position="197"/>
    </location>
</feature>
<sequence>MSDMKDTYPSSYVKTYRRGLDLVRSRYPRFFVHLVLVLLLMISIAAVGAAVPYLLRQTTNLLVEESGEAVVGMIYVFATAYAVGWTLSNMMEWGKNLASSYVMARCDAAVYSSVVRRLFRLPYQAQHRLDTGVVMADVNRAMSSFGLINHAIFWTIAPVVIQLCFVFGILWQVINLTFAAAFILAIVVLFVLTYRIADTTTRIHKNFYQTHTQLSEFLAERLRALYDIKINLAVGYEERTLDQHLRTYVHTVYGTHAKLSGLMGGQVLAVGLVLGGFTLYTVSETLRQRYQVGDFIMITTYVVQLTSPFVMIAAALIDLKKNYVALGDGLRYLDLPTEPKATADTLLDPQQPVFALRAVTLRSDDVTAAMPLNLEIKAGKMYGVRGPSGSGKSTLLRTLLGLEPQAAGEILFHGVSVRRLSPEAILGEVSVVPQAPLIFSGSLRENLLYAHPQPVPDQELLALVDLLDLGRIGGETSGEGVLDRNVGVQGRNLSGGEQQRVAIGRALLRGTRNMILDEPTAALDSVREIQLMQALRARVETLVVVSHREQVLALADEWIDIGPCNAPTLAEQGS</sequence>
<dbReference type="SUPFAM" id="SSF52540">
    <property type="entry name" value="P-loop containing nucleoside triphosphate hydrolases"/>
    <property type="match status" value="1"/>
</dbReference>
<evidence type="ECO:0000313" key="10">
    <source>
        <dbReference type="EMBL" id="MBA2780313.1"/>
    </source>
</evidence>
<dbReference type="Gene3D" id="3.40.50.300">
    <property type="entry name" value="P-loop containing nucleotide triphosphate hydrolases"/>
    <property type="match status" value="1"/>
</dbReference>
<evidence type="ECO:0000313" key="13">
    <source>
        <dbReference type="Proteomes" id="UP000814353"/>
    </source>
</evidence>
<dbReference type="Pfam" id="PF00005">
    <property type="entry name" value="ABC_tran"/>
    <property type="match status" value="1"/>
</dbReference>
<dbReference type="InterPro" id="IPR017871">
    <property type="entry name" value="ABC_transporter-like_CS"/>
</dbReference>
<dbReference type="EMBL" id="JABFUB010000018">
    <property type="protein sequence ID" value="MCG6663229.1"/>
    <property type="molecule type" value="Genomic_DNA"/>
</dbReference>
<evidence type="ECO:0000256" key="5">
    <source>
        <dbReference type="ARBA" id="ARBA00022989"/>
    </source>
</evidence>
<feature type="domain" description="ABC transmembrane type-1" evidence="9">
    <location>
        <begin position="35"/>
        <end position="321"/>
    </location>
</feature>
<evidence type="ECO:0000256" key="3">
    <source>
        <dbReference type="ARBA" id="ARBA00022741"/>
    </source>
</evidence>
<dbReference type="InterPro" id="IPR003439">
    <property type="entry name" value="ABC_transporter-like_ATP-bd"/>
</dbReference>
<comment type="caution">
    <text evidence="10">The sequence shown here is derived from an EMBL/GenBank/DDBJ whole genome shotgun (WGS) entry which is preliminary data.</text>
</comment>
<feature type="transmembrane region" description="Helical" evidence="7">
    <location>
        <begin position="30"/>
        <end position="55"/>
    </location>
</feature>
<feature type="transmembrane region" description="Helical" evidence="7">
    <location>
        <begin position="262"/>
        <end position="283"/>
    </location>
</feature>
<evidence type="ECO:0000259" key="8">
    <source>
        <dbReference type="PROSITE" id="PS50893"/>
    </source>
</evidence>
<dbReference type="InterPro" id="IPR003593">
    <property type="entry name" value="AAA+_ATPase"/>
</dbReference>
<dbReference type="InterPro" id="IPR036640">
    <property type="entry name" value="ABC1_TM_sf"/>
</dbReference>
<dbReference type="Proteomes" id="UP000518091">
    <property type="component" value="Unassembled WGS sequence"/>
</dbReference>
<accession>A0A7V9W3C7</accession>
<organism evidence="10 12">
    <name type="scientific">Billgrantia kenyensis</name>
    <dbReference type="NCBI Taxonomy" id="321266"/>
    <lineage>
        <taxon>Bacteria</taxon>
        <taxon>Pseudomonadati</taxon>
        <taxon>Pseudomonadota</taxon>
        <taxon>Gammaproteobacteria</taxon>
        <taxon>Oceanospirillales</taxon>
        <taxon>Halomonadaceae</taxon>
        <taxon>Billgrantia</taxon>
    </lineage>
</organism>
<name>A0A7V9W3C7_9GAMM</name>
<protein>
    <submittedName>
        <fullName evidence="10">ABC transporter ATP-binding protein</fullName>
    </submittedName>
</protein>
<dbReference type="PROSITE" id="PS00211">
    <property type="entry name" value="ABC_TRANSPORTER_1"/>
    <property type="match status" value="1"/>
</dbReference>
<dbReference type="Pfam" id="PF00664">
    <property type="entry name" value="ABC_membrane"/>
    <property type="match status" value="1"/>
</dbReference>
<keyword evidence="3" id="KW-0547">Nucleotide-binding</keyword>
<evidence type="ECO:0000256" key="2">
    <source>
        <dbReference type="ARBA" id="ARBA00022692"/>
    </source>
</evidence>